<feature type="domain" description="tRNA(Ile)-lysidine/2-thiocytidine synthase N-terminal" evidence="1">
    <location>
        <begin position="399"/>
        <end position="567"/>
    </location>
</feature>
<dbReference type="InterPro" id="IPR014729">
    <property type="entry name" value="Rossmann-like_a/b/a_fold"/>
</dbReference>
<protein>
    <submittedName>
        <fullName evidence="2">tRNA 2-thiocytidine biosynthesis</fullName>
    </submittedName>
</protein>
<dbReference type="SUPFAM" id="SSF53383">
    <property type="entry name" value="PLP-dependent transferases"/>
    <property type="match status" value="1"/>
</dbReference>
<dbReference type="PANTHER" id="PTHR43686">
    <property type="entry name" value="SULFURTRANSFERASE-RELATED"/>
    <property type="match status" value="1"/>
</dbReference>
<proteinExistence type="predicted"/>
<reference evidence="2 3" key="1">
    <citation type="journal article" date="2018" name="Sci. Rep.">
        <title>Genomic signatures of local adaptation to the degree of environmental predictability in rotifers.</title>
        <authorList>
            <person name="Franch-Gras L."/>
            <person name="Hahn C."/>
            <person name="Garcia-Roger E.M."/>
            <person name="Carmona M.J."/>
            <person name="Serra M."/>
            <person name="Gomez A."/>
        </authorList>
    </citation>
    <scope>NUCLEOTIDE SEQUENCE [LARGE SCALE GENOMIC DNA]</scope>
    <source>
        <strain evidence="2">HYR1</strain>
    </source>
</reference>
<keyword evidence="3" id="KW-1185">Reference proteome</keyword>
<gene>
    <name evidence="2" type="ORF">BpHYR1_038640</name>
</gene>
<evidence type="ECO:0000259" key="1">
    <source>
        <dbReference type="Pfam" id="PF01171"/>
    </source>
</evidence>
<dbReference type="Proteomes" id="UP000276133">
    <property type="component" value="Unassembled WGS sequence"/>
</dbReference>
<dbReference type="EMBL" id="REGN01009241">
    <property type="protein sequence ID" value="RNA01600.1"/>
    <property type="molecule type" value="Genomic_DNA"/>
</dbReference>
<organism evidence="2 3">
    <name type="scientific">Brachionus plicatilis</name>
    <name type="common">Marine rotifer</name>
    <name type="synonym">Brachionus muelleri</name>
    <dbReference type="NCBI Taxonomy" id="10195"/>
    <lineage>
        <taxon>Eukaryota</taxon>
        <taxon>Metazoa</taxon>
        <taxon>Spiralia</taxon>
        <taxon>Gnathifera</taxon>
        <taxon>Rotifera</taxon>
        <taxon>Eurotatoria</taxon>
        <taxon>Monogononta</taxon>
        <taxon>Pseudotrocha</taxon>
        <taxon>Ploima</taxon>
        <taxon>Brachionidae</taxon>
        <taxon>Brachionus</taxon>
    </lineage>
</organism>
<dbReference type="STRING" id="10195.A0A3M7PRB3"/>
<comment type="caution">
    <text evidence="2">The sequence shown here is derived from an EMBL/GenBank/DDBJ whole genome shotgun (WGS) entry which is preliminary data.</text>
</comment>
<dbReference type="CDD" id="cd24138">
    <property type="entry name" value="TtcA-like"/>
    <property type="match status" value="1"/>
</dbReference>
<accession>A0A3M7PRB3</accession>
<dbReference type="Gene3D" id="3.90.1150.10">
    <property type="entry name" value="Aspartate Aminotransferase, domain 1"/>
    <property type="match status" value="1"/>
</dbReference>
<sequence length="659" mass="76815">KAIQFFAKIPNLVVLGSLSVRRLGIFSFLIQHEQTGLFLHPNFVTSLLNDLFGIQTRSGCACAGPYSQYIMGLSYEMAKAYEEILIQDERIDRHHLRIGHDTTKSEMLRPGFTRFNLPFFFQESKVDFILDAIKFVCEHGWKFLPQYICNLQTAEFRHRNFQVFKDRKWLSYINYKNGSFNYNQRIAHLEQDCPISDQECINFANKALEGVKITLQISDQRLIFGEEASKLRWFLLASEAYGILHDNKSLYNNEVYVPPFMPRRYSFDADLDQVYKVETNGKKNFSMSYREHAEAYFAHEKLDQYVKLIRDQVKQNVEGKHNYTKSINMYKKNQMDKKSDSNGNETLNSDFVCQLKLKNNQKKNVEKSYKHEWHSPPKSIFKPFVEALQEFNMISDGDKVLVCLSGGKDSMSLLHAIRQYQFVAKSKNINFEFGAVTVDPKTPAYNPSSLKQYLAELNVPYFYEEQTILETAENLPYECASICSFCSRMKRGRIYRAARQNGYNILALGQHLDDFTESFMMSIFYNGKMWSMKAAYQNEDGDLKIIRPFVYVREKDLRSFAEGNHFPIITENCPACFEAPKERQRMKQLLAQQELAFPSLFRSLLSAIKPIIQIDLCQISVKTLSEYALKLVRKNPHLYTEMVKHSHKDDEHLTNEDLV</sequence>
<dbReference type="Gene3D" id="3.40.50.620">
    <property type="entry name" value="HUPs"/>
    <property type="match status" value="1"/>
</dbReference>
<dbReference type="AlphaFoldDB" id="A0A3M7PRB3"/>
<dbReference type="InterPro" id="IPR015424">
    <property type="entry name" value="PyrdxlP-dep_Trfase"/>
</dbReference>
<name>A0A3M7PRB3_BRAPC</name>
<dbReference type="OrthoDB" id="420046at2759"/>
<dbReference type="PANTHER" id="PTHR43686:SF1">
    <property type="entry name" value="AMINOTRAN_5 DOMAIN-CONTAINING PROTEIN"/>
    <property type="match status" value="1"/>
</dbReference>
<evidence type="ECO:0000313" key="2">
    <source>
        <dbReference type="EMBL" id="RNA01600.1"/>
    </source>
</evidence>
<dbReference type="InterPro" id="IPR011063">
    <property type="entry name" value="TilS/TtcA_N"/>
</dbReference>
<dbReference type="InterPro" id="IPR015422">
    <property type="entry name" value="PyrdxlP-dep_Trfase_small"/>
</dbReference>
<feature type="non-terminal residue" evidence="2">
    <location>
        <position position="1"/>
    </location>
</feature>
<dbReference type="Pfam" id="PF01171">
    <property type="entry name" value="ATP_bind_3"/>
    <property type="match status" value="1"/>
</dbReference>
<evidence type="ECO:0000313" key="3">
    <source>
        <dbReference type="Proteomes" id="UP000276133"/>
    </source>
</evidence>
<dbReference type="SUPFAM" id="SSF52402">
    <property type="entry name" value="Adenine nucleotide alpha hydrolases-like"/>
    <property type="match status" value="1"/>
</dbReference>